<evidence type="ECO:0008006" key="3">
    <source>
        <dbReference type="Google" id="ProtNLM"/>
    </source>
</evidence>
<evidence type="ECO:0000313" key="1">
    <source>
        <dbReference type="EMBL" id="OYQ49211.1"/>
    </source>
</evidence>
<dbReference type="OrthoDB" id="849138at2"/>
<evidence type="ECO:0000313" key="2">
    <source>
        <dbReference type="Proteomes" id="UP000216605"/>
    </source>
</evidence>
<name>A0A256A6I4_9FLAO</name>
<organism evidence="1 2">
    <name type="scientific">Flavobacterium cyanobacteriorum</name>
    <dbReference type="NCBI Taxonomy" id="2022802"/>
    <lineage>
        <taxon>Bacteria</taxon>
        <taxon>Pseudomonadati</taxon>
        <taxon>Bacteroidota</taxon>
        <taxon>Flavobacteriia</taxon>
        <taxon>Flavobacteriales</taxon>
        <taxon>Flavobacteriaceae</taxon>
        <taxon>Flavobacterium</taxon>
    </lineage>
</organism>
<dbReference type="EMBL" id="NOXV01000048">
    <property type="protein sequence ID" value="OYQ49211.1"/>
    <property type="molecule type" value="Genomic_DNA"/>
</dbReference>
<dbReference type="AlphaFoldDB" id="A0A256A6I4"/>
<keyword evidence="2" id="KW-1185">Reference proteome</keyword>
<dbReference type="Proteomes" id="UP000216605">
    <property type="component" value="Unassembled WGS sequence"/>
</dbReference>
<protein>
    <recommendedName>
        <fullName evidence="3">Peptidase C39-like domain-containing protein</fullName>
    </recommendedName>
</protein>
<reference evidence="1 2" key="1">
    <citation type="submission" date="2017-07" db="EMBL/GenBank/DDBJ databases">
        <title>Flavobacterium cyanobacteriorum sp. nov., isolated from cyanobacterial aggregates in a eutrophic lake.</title>
        <authorList>
            <person name="Cai H."/>
        </authorList>
    </citation>
    <scope>NUCLEOTIDE SEQUENCE [LARGE SCALE GENOMIC DNA]</scope>
    <source>
        <strain evidence="1 2">TH021</strain>
    </source>
</reference>
<comment type="caution">
    <text evidence="1">The sequence shown here is derived from an EMBL/GenBank/DDBJ whole genome shotgun (WGS) entry which is preliminary data.</text>
</comment>
<proteinExistence type="predicted"/>
<sequence length="210" mass="23974">MIYTINLLDTTECGPESEFEGFMQKVFLQQGSIDGACGPYSIFMGLLSLGLISYDKITSRTVKGNERLGKLLNKLNNEYYSLFKNGTYLKDLEEIITETFGKVINVKTLDEKNNDVLNFTIEHLKENHPTIIGVNFDEGGHWMLAVGYETNENDEVVRILALDSSGENPIVSTWNSIIDAKTTKRGKYKYKWWTKSTNVEYEQAIAMWKK</sequence>
<dbReference type="RefSeq" id="WP_094411503.1">
    <property type="nucleotide sequence ID" value="NZ_NOXV01000048.1"/>
</dbReference>
<accession>A0A256A6I4</accession>
<dbReference type="InterPro" id="IPR038765">
    <property type="entry name" value="Papain-like_cys_pep_sf"/>
</dbReference>
<dbReference type="SUPFAM" id="SSF54001">
    <property type="entry name" value="Cysteine proteinases"/>
    <property type="match status" value="1"/>
</dbReference>
<gene>
    <name evidence="1" type="ORF">CHU92_00440</name>
</gene>